<accession>A0A182ILD9</accession>
<feature type="region of interest" description="Disordered" evidence="5">
    <location>
        <begin position="24"/>
        <end position="43"/>
    </location>
</feature>
<dbReference type="STRING" id="41427.A0A182ILD9"/>
<protein>
    <submittedName>
        <fullName evidence="6">Uncharacterized protein</fullName>
    </submittedName>
</protein>
<dbReference type="SUPFAM" id="SSF57667">
    <property type="entry name" value="beta-beta-alpha zinc fingers"/>
    <property type="match status" value="5"/>
</dbReference>
<dbReference type="InterPro" id="IPR013087">
    <property type="entry name" value="Znf_C2H2_type"/>
</dbReference>
<dbReference type="GO" id="GO:0008270">
    <property type="term" value="F:zinc ion binding"/>
    <property type="evidence" value="ECO:0007669"/>
    <property type="project" value="UniProtKB-UniRule"/>
</dbReference>
<dbReference type="EnsemblMetazoa" id="AATE001350-RA">
    <property type="protein sequence ID" value="AATE001350-PA.1"/>
    <property type="gene ID" value="AATE001350"/>
</dbReference>
<evidence type="ECO:0000256" key="4">
    <source>
        <dbReference type="ARBA" id="ARBA00022833"/>
    </source>
</evidence>
<reference evidence="6" key="1">
    <citation type="submission" date="2022-08" db="UniProtKB">
        <authorList>
            <consortium name="EnsemblMetazoa"/>
        </authorList>
    </citation>
    <scope>IDENTIFICATION</scope>
    <source>
        <strain evidence="6">EBRO</strain>
    </source>
</reference>
<dbReference type="SMART" id="SM00868">
    <property type="entry name" value="zf-AD"/>
    <property type="match status" value="1"/>
</dbReference>
<keyword evidence="2" id="KW-0677">Repeat</keyword>
<dbReference type="VEuPathDB" id="VectorBase:AATE001350"/>
<dbReference type="Pfam" id="PF00096">
    <property type="entry name" value="zf-C2H2"/>
    <property type="match status" value="2"/>
</dbReference>
<dbReference type="GO" id="GO:0005634">
    <property type="term" value="C:nucleus"/>
    <property type="evidence" value="ECO:0007669"/>
    <property type="project" value="InterPro"/>
</dbReference>
<organism evidence="6">
    <name type="scientific">Anopheles atroparvus</name>
    <name type="common">European mosquito</name>
    <dbReference type="NCBI Taxonomy" id="41427"/>
    <lineage>
        <taxon>Eukaryota</taxon>
        <taxon>Metazoa</taxon>
        <taxon>Ecdysozoa</taxon>
        <taxon>Arthropoda</taxon>
        <taxon>Hexapoda</taxon>
        <taxon>Insecta</taxon>
        <taxon>Pterygota</taxon>
        <taxon>Neoptera</taxon>
        <taxon>Endopterygota</taxon>
        <taxon>Diptera</taxon>
        <taxon>Nematocera</taxon>
        <taxon>Culicoidea</taxon>
        <taxon>Culicidae</taxon>
        <taxon>Anophelinae</taxon>
        <taxon>Anopheles</taxon>
    </lineage>
</organism>
<name>A0A182ILD9_ANOAO</name>
<evidence type="ECO:0000256" key="5">
    <source>
        <dbReference type="SAM" id="MobiDB-lite"/>
    </source>
</evidence>
<dbReference type="Gene3D" id="3.30.160.60">
    <property type="entry name" value="Classic Zinc Finger"/>
    <property type="match status" value="8"/>
</dbReference>
<keyword evidence="4" id="KW-0862">Zinc</keyword>
<dbReference type="FunFam" id="3.30.160.60:FF:005160">
    <property type="match status" value="1"/>
</dbReference>
<evidence type="ECO:0000313" key="6">
    <source>
        <dbReference type="EnsemblMetazoa" id="AATE001350-PA.1"/>
    </source>
</evidence>
<dbReference type="AlphaFoldDB" id="A0A182ILD9"/>
<dbReference type="InterPro" id="IPR036236">
    <property type="entry name" value="Znf_C2H2_sf"/>
</dbReference>
<feature type="compositionally biased region" description="Acidic residues" evidence="5">
    <location>
        <begin position="27"/>
        <end position="42"/>
    </location>
</feature>
<proteinExistence type="predicted"/>
<feature type="region of interest" description="Disordered" evidence="5">
    <location>
        <begin position="424"/>
        <end position="454"/>
    </location>
</feature>
<feature type="region of interest" description="Disordered" evidence="5">
    <location>
        <begin position="720"/>
        <end position="749"/>
    </location>
</feature>
<keyword evidence="3" id="KW-0863">Zinc-finger</keyword>
<dbReference type="InterPro" id="IPR012934">
    <property type="entry name" value="Znf_AD"/>
</dbReference>
<dbReference type="GO" id="GO:0000981">
    <property type="term" value="F:DNA-binding transcription factor activity, RNA polymerase II-specific"/>
    <property type="evidence" value="ECO:0007669"/>
    <property type="project" value="TreeGrafter"/>
</dbReference>
<dbReference type="Pfam" id="PF13894">
    <property type="entry name" value="zf-C2H2_4"/>
    <property type="match status" value="1"/>
</dbReference>
<sequence length="1086" mass="125836">LTQARQFKSSKVHIVNNLKRRSVAIDMDTDPEPEPAVDDDPVDVPNQNPESYCRFCFSETDVEPLFPFGQSQPKTEMYERLYECIGIRLTKEDYYPSGICWMCSLTMEEFQCFRKRCLKYDTLVRRRQEIMKQETPPATVANSASPKEKKPILKLPNVIFRKGKKLKKQTLAQADATMLPCPFCPRSFTRKMYFDQHMWKHRDLLQSAKVAGGSVGVKKALISRPIKQEKQWIPILKPQPSTSAPNGSLTPGKSKDGTISCEYCPRKFSRRMYYMQHLRKHNKNEAVVRCRYCTRTFATTRSRRVHEKKEHYKMVAAENPGQQKPPFSCPQCSRTFKYRYSLRMHLLNHSGQLPYACDICNCRFYSMAYLNVHKKRYHGPNAICGDTGNDSIINCFYCTRSFLRECDRSSHIKQMHANIVSNYNEAEDGREPELMDDCPPADTEGLTDPELLPPNVHEPVMEIKEEEPDSNDLNNRPTLPSGGLEPDNPLFYCYSCAMSFDTEDMYAEHLDDQHPFGGEQMMEQLQSGSPVGEQDEKEFRCPYCPKTFTRKWTMNDHIPTHLGTRRYPCELCPAIFCREGYLRTHRSRKHPNEAEKYNGSFKCRFCPRMFLMERYKKVHEKIAHIKKGDVLPVDNETSSELAPTDSNMMEADESSCSVTQEPCTWDAFDVQSISPDEAETLESLKKLVVVIQPLPLHVLVDYQWQLDLYETMAFDQQSTEQYEAAETVGESEETTNSSFPQDDSNDPTLRRTKIGITLHPCGLCSKMFKSRTALRKHSLYHSGALPHQCDECGVQFMRYGLLVDHKTRYHGENGQLIADRYSCDYCPRIFLRKQDRSCHHLMVHARDQARALENDIDASPTVSHKKLKKDYLCKVCGELYEKYHTCQRHINRAHPTADGEEEIKPMKLCRCSICAGIFKKQEDWREHVEQHPKVQSHHCEQCIRRRRKKWGRKLIHRCSFCPKAFLHKANLNSHLRIHKQQLRFPCGECDAMYDRYRDLATHKIRYHSDDTVPSTAAKYRCSYCPRVFMRARDVNYHQHSVHADQPNLAPAEQEDDLMSLDPASLLHFADHAMGSEQPIKVEPGLG</sequence>
<dbReference type="GO" id="GO:0000977">
    <property type="term" value="F:RNA polymerase II transcription regulatory region sequence-specific DNA binding"/>
    <property type="evidence" value="ECO:0007669"/>
    <property type="project" value="TreeGrafter"/>
</dbReference>
<keyword evidence="1" id="KW-0479">Metal-binding</keyword>
<evidence type="ECO:0000256" key="1">
    <source>
        <dbReference type="ARBA" id="ARBA00022723"/>
    </source>
</evidence>
<dbReference type="SMART" id="SM00355">
    <property type="entry name" value="ZnF_C2H2"/>
    <property type="match status" value="18"/>
</dbReference>
<dbReference type="PROSITE" id="PS50157">
    <property type="entry name" value="ZINC_FINGER_C2H2_2"/>
    <property type="match status" value="11"/>
</dbReference>
<evidence type="ECO:0000256" key="3">
    <source>
        <dbReference type="ARBA" id="ARBA00022771"/>
    </source>
</evidence>
<dbReference type="PANTHER" id="PTHR24379">
    <property type="entry name" value="KRAB AND ZINC FINGER DOMAIN-CONTAINING"/>
    <property type="match status" value="1"/>
</dbReference>
<evidence type="ECO:0000256" key="2">
    <source>
        <dbReference type="ARBA" id="ARBA00022737"/>
    </source>
</evidence>
<dbReference type="PROSITE" id="PS51915">
    <property type="entry name" value="ZAD"/>
    <property type="match status" value="1"/>
</dbReference>
<dbReference type="PANTHER" id="PTHR24379:SF127">
    <property type="entry name" value="BLOODY FINGERS-RELATED"/>
    <property type="match status" value="1"/>
</dbReference>
<dbReference type="PROSITE" id="PS00028">
    <property type="entry name" value="ZINC_FINGER_C2H2_1"/>
    <property type="match status" value="17"/>
</dbReference>
<dbReference type="Pfam" id="PF07776">
    <property type="entry name" value="zf-AD"/>
    <property type="match status" value="1"/>
</dbReference>
<dbReference type="SUPFAM" id="SSF57716">
    <property type="entry name" value="Glucocorticoid receptor-like (DNA-binding domain)"/>
    <property type="match status" value="1"/>
</dbReference>
<dbReference type="Gene3D" id="3.40.1800.20">
    <property type="match status" value="1"/>
</dbReference>